<evidence type="ECO:0000313" key="1">
    <source>
        <dbReference type="Proteomes" id="UP000035681"/>
    </source>
</evidence>
<evidence type="ECO:0000313" key="2">
    <source>
        <dbReference type="WBParaSite" id="TCONS_00011757.p1"/>
    </source>
</evidence>
<reference evidence="2" key="1">
    <citation type="submission" date="2024-02" db="UniProtKB">
        <authorList>
            <consortium name="WormBaseParasite"/>
        </authorList>
    </citation>
    <scope>IDENTIFICATION</scope>
</reference>
<accession>A0AAF5DFD5</accession>
<dbReference type="Proteomes" id="UP000035681">
    <property type="component" value="Unplaced"/>
</dbReference>
<proteinExistence type="predicted"/>
<organism evidence="1 2">
    <name type="scientific">Strongyloides stercoralis</name>
    <name type="common">Threadworm</name>
    <dbReference type="NCBI Taxonomy" id="6248"/>
    <lineage>
        <taxon>Eukaryota</taxon>
        <taxon>Metazoa</taxon>
        <taxon>Ecdysozoa</taxon>
        <taxon>Nematoda</taxon>
        <taxon>Chromadorea</taxon>
        <taxon>Rhabditida</taxon>
        <taxon>Tylenchina</taxon>
        <taxon>Panagrolaimomorpha</taxon>
        <taxon>Strongyloidoidea</taxon>
        <taxon>Strongyloididae</taxon>
        <taxon>Strongyloides</taxon>
    </lineage>
</organism>
<dbReference type="AlphaFoldDB" id="A0AAF5DFD5"/>
<dbReference type="WBParaSite" id="TCONS_00011757.p1">
    <property type="protein sequence ID" value="TCONS_00011757.p1"/>
    <property type="gene ID" value="XLOC_006575"/>
</dbReference>
<sequence>NQMPRKSNKGSPLDKVLQCLYYSISGASTTQIIGYTQISKPTIATLNKYTCQLLADAVDLSDVTIGGPGIIVEIEESKFGKVKYHRGHRVEGAWVLGGVERTEENQIRYCFTILLVPYIVAFKLPSKNILIKLIKKQNELLEKYSTDINTFYVIPLIKHSTRPPLKSLVRSCNNEKIEKNELNDNLSKRDNNFKAKIKELTLDLSQSTEFYIPVQKQRWMSVGELSVLHRIKILTQMIGSFTSLKNFQIDVIEKYYDKLISKKDSNIETLMRNYFKGLWSCILIPDIFRLDIIEHESIDEEIRNFFPTSLFKQRNNNINRNKSLQINYVNPTEYVRELEVQINCLRAITYLVIKSMIDLTDQAYYMSKESKKILQSLVTLKKIYDNLPNKYYFLESHPLHKSYVELLNESPENNVI</sequence>
<keyword evidence="1" id="KW-1185">Reference proteome</keyword>
<name>A0AAF5DFD5_STRER</name>
<protein>
    <submittedName>
        <fullName evidence="2">CDT1 Geminin-binding domain-containing protein</fullName>
    </submittedName>
</protein>